<dbReference type="OrthoDB" id="4708870at2759"/>
<keyword evidence="2" id="KW-1185">Reference proteome</keyword>
<dbReference type="EMBL" id="ML993876">
    <property type="protein sequence ID" value="KAF2204438.1"/>
    <property type="molecule type" value="Genomic_DNA"/>
</dbReference>
<sequence length="391" mass="45446">MGGNAFLKHGPGGEPPLNVPRMNQELYAVTKHQVQQKLQVLYSRTAVPREAPGKIDHGDIDFLVERPLIPITPEEVAEKLSAVRYVKNGDSYSYAIEHPTELNTHIQVDIELVDLDIWDWTLFQKSDSDFLQILGIIHRDLGLTFNNKGLHVRIEEIEPFNRKESLIFLTSDPLEALTFIGLDPCRFQDGYAEEDEMFKEITRGKFFNRAIFEDRIKKSNDRQRMRKRDMYRRFIEEWLPVHPKAGNSQGAWTRQQVIDAALFHFNKRNDYDEKITEYTVWRREVHLWEQIGQRIPVEGNSNSKRTAIRGLKYWVEFKDGQPKFRDTPLVVDSGRSAWAAAFCQNDSLFNPDNTLKKDAGDVALRWAEKNWMKAKELEKKRVAANKGRSTS</sequence>
<evidence type="ECO:0000313" key="1">
    <source>
        <dbReference type="EMBL" id="KAF2204438.1"/>
    </source>
</evidence>
<accession>A0A9P4JRK4</accession>
<dbReference type="Proteomes" id="UP000799536">
    <property type="component" value="Unassembled WGS sequence"/>
</dbReference>
<dbReference type="AlphaFoldDB" id="A0A9P4JRK4"/>
<reference evidence="1" key="1">
    <citation type="journal article" date="2020" name="Stud. Mycol.">
        <title>101 Dothideomycetes genomes: a test case for predicting lifestyles and emergence of pathogens.</title>
        <authorList>
            <person name="Haridas S."/>
            <person name="Albert R."/>
            <person name="Binder M."/>
            <person name="Bloem J."/>
            <person name="Labutti K."/>
            <person name="Salamov A."/>
            <person name="Andreopoulos B."/>
            <person name="Baker S."/>
            <person name="Barry K."/>
            <person name="Bills G."/>
            <person name="Bluhm B."/>
            <person name="Cannon C."/>
            <person name="Castanera R."/>
            <person name="Culley D."/>
            <person name="Daum C."/>
            <person name="Ezra D."/>
            <person name="Gonzalez J."/>
            <person name="Henrissat B."/>
            <person name="Kuo A."/>
            <person name="Liang C."/>
            <person name="Lipzen A."/>
            <person name="Lutzoni F."/>
            <person name="Magnuson J."/>
            <person name="Mondo S."/>
            <person name="Nolan M."/>
            <person name="Ohm R."/>
            <person name="Pangilinan J."/>
            <person name="Park H.-J."/>
            <person name="Ramirez L."/>
            <person name="Alfaro M."/>
            <person name="Sun H."/>
            <person name="Tritt A."/>
            <person name="Yoshinaga Y."/>
            <person name="Zwiers L.-H."/>
            <person name="Turgeon B."/>
            <person name="Goodwin S."/>
            <person name="Spatafora J."/>
            <person name="Crous P."/>
            <person name="Grigoriev I."/>
        </authorList>
    </citation>
    <scope>NUCLEOTIDE SEQUENCE</scope>
    <source>
        <strain evidence="1">ATCC 74209</strain>
    </source>
</reference>
<protein>
    <submittedName>
        <fullName evidence="1">Uncharacterized protein</fullName>
    </submittedName>
</protein>
<evidence type="ECO:0000313" key="2">
    <source>
        <dbReference type="Proteomes" id="UP000799536"/>
    </source>
</evidence>
<comment type="caution">
    <text evidence="1">The sequence shown here is derived from an EMBL/GenBank/DDBJ whole genome shotgun (WGS) entry which is preliminary data.</text>
</comment>
<proteinExistence type="predicted"/>
<organism evidence="1 2">
    <name type="scientific">Delitschia confertaspora ATCC 74209</name>
    <dbReference type="NCBI Taxonomy" id="1513339"/>
    <lineage>
        <taxon>Eukaryota</taxon>
        <taxon>Fungi</taxon>
        <taxon>Dikarya</taxon>
        <taxon>Ascomycota</taxon>
        <taxon>Pezizomycotina</taxon>
        <taxon>Dothideomycetes</taxon>
        <taxon>Pleosporomycetidae</taxon>
        <taxon>Pleosporales</taxon>
        <taxon>Delitschiaceae</taxon>
        <taxon>Delitschia</taxon>
    </lineage>
</organism>
<gene>
    <name evidence="1" type="ORF">GQ43DRAFT_437946</name>
</gene>
<name>A0A9P4JRK4_9PLEO</name>